<evidence type="ECO:0000313" key="6">
    <source>
        <dbReference type="Proteomes" id="UP000217289"/>
    </source>
</evidence>
<dbReference type="RefSeq" id="WP_095977330.1">
    <property type="nucleotide sequence ID" value="NZ_CP022163.1"/>
</dbReference>
<dbReference type="AlphaFoldDB" id="A0A250ICI9"/>
<feature type="compositionally biased region" description="Basic and acidic residues" evidence="3">
    <location>
        <begin position="11"/>
        <end position="24"/>
    </location>
</feature>
<keyword evidence="6" id="KW-1185">Reference proteome</keyword>
<feature type="DNA-binding region" description="H-T-H motif" evidence="2">
    <location>
        <begin position="59"/>
        <end position="78"/>
    </location>
</feature>
<accession>A0A250ICI9</accession>
<name>A0A250ICI9_9BACT</name>
<keyword evidence="1 2" id="KW-0238">DNA-binding</keyword>
<evidence type="ECO:0000256" key="3">
    <source>
        <dbReference type="SAM" id="MobiDB-lite"/>
    </source>
</evidence>
<dbReference type="InterPro" id="IPR009057">
    <property type="entry name" value="Homeodomain-like_sf"/>
</dbReference>
<evidence type="ECO:0000256" key="2">
    <source>
        <dbReference type="PROSITE-ProRule" id="PRU00335"/>
    </source>
</evidence>
<evidence type="ECO:0000256" key="1">
    <source>
        <dbReference type="ARBA" id="ARBA00023125"/>
    </source>
</evidence>
<feature type="region of interest" description="Disordered" evidence="3">
    <location>
        <begin position="217"/>
        <end position="240"/>
    </location>
</feature>
<feature type="compositionally biased region" description="Basic residues" evidence="3">
    <location>
        <begin position="226"/>
        <end position="240"/>
    </location>
</feature>
<dbReference type="GO" id="GO:0003677">
    <property type="term" value="F:DNA binding"/>
    <property type="evidence" value="ECO:0007669"/>
    <property type="project" value="UniProtKB-UniRule"/>
</dbReference>
<feature type="domain" description="HTH tetR-type" evidence="4">
    <location>
        <begin position="36"/>
        <end position="96"/>
    </location>
</feature>
<evidence type="ECO:0000313" key="5">
    <source>
        <dbReference type="EMBL" id="ATB28666.1"/>
    </source>
</evidence>
<dbReference type="SUPFAM" id="SSF46689">
    <property type="entry name" value="Homeodomain-like"/>
    <property type="match status" value="1"/>
</dbReference>
<dbReference type="EMBL" id="CP022163">
    <property type="protein sequence ID" value="ATB28666.1"/>
    <property type="molecule type" value="Genomic_DNA"/>
</dbReference>
<organism evidence="5 6">
    <name type="scientific">Melittangium boletus DSM 14713</name>
    <dbReference type="NCBI Taxonomy" id="1294270"/>
    <lineage>
        <taxon>Bacteria</taxon>
        <taxon>Pseudomonadati</taxon>
        <taxon>Myxococcota</taxon>
        <taxon>Myxococcia</taxon>
        <taxon>Myxococcales</taxon>
        <taxon>Cystobacterineae</taxon>
        <taxon>Archangiaceae</taxon>
        <taxon>Melittangium</taxon>
    </lineage>
</organism>
<dbReference type="Proteomes" id="UP000217289">
    <property type="component" value="Chromosome"/>
</dbReference>
<feature type="region of interest" description="Disordered" evidence="3">
    <location>
        <begin position="1"/>
        <end position="31"/>
    </location>
</feature>
<proteinExistence type="predicted"/>
<dbReference type="KEGG" id="mbd:MEBOL_002115"/>
<dbReference type="Gene3D" id="1.10.357.10">
    <property type="entry name" value="Tetracycline Repressor, domain 2"/>
    <property type="match status" value="1"/>
</dbReference>
<dbReference type="PROSITE" id="PS50977">
    <property type="entry name" value="HTH_TETR_2"/>
    <property type="match status" value="1"/>
</dbReference>
<protein>
    <recommendedName>
        <fullName evidence="4">HTH tetR-type domain-containing protein</fullName>
    </recommendedName>
</protein>
<sequence>MPQRVRLQLQPRERRPAAGADRESPPLTLAPREGRDWAMLEASRAVIGLFMRERTSDFTVKELAAHAGLSERTFYRYFPRKEDAIRPAVDAALARIVSDMRAAPRDQPLGEALVEALRRGLAEGHSMNWENLLPVLNETEVLRAVWLQILTDAEVALAHVVAARLGLSPDSPRARLAGAVLATSGRLAIEQPFSMGRKRDPGEVLAEYLELLGPGLFEEATGGRGPVKRSPPRRSRQGRV</sequence>
<dbReference type="OrthoDB" id="9811084at2"/>
<dbReference type="Pfam" id="PF00440">
    <property type="entry name" value="TetR_N"/>
    <property type="match status" value="1"/>
</dbReference>
<gene>
    <name evidence="5" type="ORF">MEBOL_002115</name>
</gene>
<evidence type="ECO:0000259" key="4">
    <source>
        <dbReference type="PROSITE" id="PS50977"/>
    </source>
</evidence>
<dbReference type="InterPro" id="IPR001647">
    <property type="entry name" value="HTH_TetR"/>
</dbReference>
<reference evidence="5 6" key="1">
    <citation type="submission" date="2017-06" db="EMBL/GenBank/DDBJ databases">
        <authorList>
            <person name="Kim H.J."/>
            <person name="Triplett B.A."/>
        </authorList>
    </citation>
    <scope>NUCLEOTIDE SEQUENCE [LARGE SCALE GENOMIC DNA]</scope>
    <source>
        <strain evidence="5 6">DSM 14713</strain>
    </source>
</reference>